<dbReference type="CDD" id="cd22849">
    <property type="entry name" value="NuzM"/>
    <property type="match status" value="1"/>
</dbReference>
<accession>A0A5N6TH65</accession>
<dbReference type="OrthoDB" id="2093493at2759"/>
<dbReference type="Proteomes" id="UP000325780">
    <property type="component" value="Unassembled WGS sequence"/>
</dbReference>
<dbReference type="PANTHER" id="PTHR37325:SF1">
    <property type="entry name" value="OXIDOREDUCTASE 21 KDA SUBUNIT, PUTATIVE (AFU_ORTHOLOGUE AFUA_4G05910)-RELATED"/>
    <property type="match status" value="1"/>
</dbReference>
<evidence type="ECO:0000313" key="1">
    <source>
        <dbReference type="EMBL" id="KAE8145590.1"/>
    </source>
</evidence>
<organism evidence="1 2">
    <name type="scientific">Aspergillus avenaceus</name>
    <dbReference type="NCBI Taxonomy" id="36643"/>
    <lineage>
        <taxon>Eukaryota</taxon>
        <taxon>Fungi</taxon>
        <taxon>Dikarya</taxon>
        <taxon>Ascomycota</taxon>
        <taxon>Pezizomycotina</taxon>
        <taxon>Eurotiomycetes</taxon>
        <taxon>Eurotiomycetidae</taxon>
        <taxon>Eurotiales</taxon>
        <taxon>Aspergillaceae</taxon>
        <taxon>Aspergillus</taxon>
        <taxon>Aspergillus subgen. Circumdati</taxon>
    </lineage>
</organism>
<protein>
    <recommendedName>
        <fullName evidence="3">NADH-ubiquinone oxidoreductase 21.3 kDa subunit</fullName>
    </recommendedName>
</protein>
<evidence type="ECO:0000313" key="2">
    <source>
        <dbReference type="Proteomes" id="UP000325780"/>
    </source>
</evidence>
<dbReference type="AlphaFoldDB" id="A0A5N6TH65"/>
<dbReference type="PANTHER" id="PTHR37325">
    <property type="entry name" value="OXIDOREDUCTASE 21 KDA SUBUNIT, PUTATIVE (AFU_ORTHOLOGUE AFUA_4G05910)-RELATED"/>
    <property type="match status" value="1"/>
</dbReference>
<keyword evidence="2" id="KW-1185">Reference proteome</keyword>
<evidence type="ECO:0008006" key="3">
    <source>
        <dbReference type="Google" id="ProtNLM"/>
    </source>
</evidence>
<proteinExistence type="predicted"/>
<gene>
    <name evidence="1" type="ORF">BDV25DRAFT_66806</name>
</gene>
<sequence length="193" mass="21117">MARDILKAAKSASNVVAVHKKYTLQSTGIWERLRRLLSIDPNRSTGVPLNAQYRLPTPGALPPLSYDDPVTVPAGDIADNPYWKRDVRRGYPRLSTVNQADAVGLLTVGSRAAPKEGVLQIGKAGEQQLVSVKQQGEERGLAGFFENEKRGTQGVLNANGLPPKPCNLNPSTSKYQLDHEHGYPNVYPCRTFV</sequence>
<dbReference type="EMBL" id="ML742330">
    <property type="protein sequence ID" value="KAE8145590.1"/>
    <property type="molecule type" value="Genomic_DNA"/>
</dbReference>
<dbReference type="InterPro" id="IPR016813">
    <property type="entry name" value="NADH_Ub_cplx-1_21kDa"/>
</dbReference>
<reference evidence="1 2" key="1">
    <citation type="submission" date="2019-04" db="EMBL/GenBank/DDBJ databases">
        <title>Friends and foes A comparative genomics study of 23 Aspergillus species from section Flavi.</title>
        <authorList>
            <consortium name="DOE Joint Genome Institute"/>
            <person name="Kjaerbolling I."/>
            <person name="Vesth T."/>
            <person name="Frisvad J.C."/>
            <person name="Nybo J.L."/>
            <person name="Theobald S."/>
            <person name="Kildgaard S."/>
            <person name="Isbrandt T."/>
            <person name="Kuo A."/>
            <person name="Sato A."/>
            <person name="Lyhne E.K."/>
            <person name="Kogle M.E."/>
            <person name="Wiebenga A."/>
            <person name="Kun R.S."/>
            <person name="Lubbers R.J."/>
            <person name="Makela M.R."/>
            <person name="Barry K."/>
            <person name="Chovatia M."/>
            <person name="Clum A."/>
            <person name="Daum C."/>
            <person name="Haridas S."/>
            <person name="He G."/>
            <person name="LaButti K."/>
            <person name="Lipzen A."/>
            <person name="Mondo S."/>
            <person name="Riley R."/>
            <person name="Salamov A."/>
            <person name="Simmons B.A."/>
            <person name="Magnuson J.K."/>
            <person name="Henrissat B."/>
            <person name="Mortensen U.H."/>
            <person name="Larsen T.O."/>
            <person name="Devries R.P."/>
            <person name="Grigoriev I.V."/>
            <person name="Machida M."/>
            <person name="Baker S.E."/>
            <person name="Andersen M.R."/>
        </authorList>
    </citation>
    <scope>NUCLEOTIDE SEQUENCE [LARGE SCALE GENOMIC DNA]</scope>
    <source>
        <strain evidence="1 2">IBT 18842</strain>
    </source>
</reference>
<name>A0A5N6TH65_ASPAV</name>
<dbReference type="PIRSF" id="PIRSF022976">
    <property type="entry name" value="NADH_Oxi_21kDa"/>
    <property type="match status" value="1"/>
</dbReference>